<proteinExistence type="predicted"/>
<protein>
    <submittedName>
        <fullName evidence="2">UDP-galactopyranose mutase</fullName>
    </submittedName>
</protein>
<reference evidence="2 3" key="2">
    <citation type="journal article" date="2014" name="Genome Announc.">
        <title>Complete Genome Sequence of Coprothermobacter proteolyticus DSM 5265.</title>
        <authorList>
            <person name="Alexiev A."/>
            <person name="Coil D.A."/>
            <person name="Badger J.H."/>
            <person name="Enticknap J."/>
            <person name="Ward N."/>
            <person name="Robb F.T."/>
            <person name="Eisen J.A."/>
        </authorList>
    </citation>
    <scope>NUCLEOTIDE SEQUENCE [LARGE SCALE GENOMIC DNA]</scope>
    <source>
        <strain evidence="3">ATCC 35245 / DSM 5265 / OCM 4 / BT</strain>
    </source>
</reference>
<evidence type="ECO:0000313" key="3">
    <source>
        <dbReference type="Proteomes" id="UP000001732"/>
    </source>
</evidence>
<feature type="domain" description="UDP-galactopyranose mutase C-terminal" evidence="1">
    <location>
        <begin position="2"/>
        <end position="204"/>
    </location>
</feature>
<dbReference type="Gene3D" id="3.40.50.720">
    <property type="entry name" value="NAD(P)-binding Rossmann-like Domain"/>
    <property type="match status" value="2"/>
</dbReference>
<dbReference type="AlphaFoldDB" id="B5Y7Q2"/>
<dbReference type="SUPFAM" id="SSF51971">
    <property type="entry name" value="Nucleotide-binding domain"/>
    <property type="match status" value="1"/>
</dbReference>
<dbReference type="SUPFAM" id="SSF54373">
    <property type="entry name" value="FAD-linked reductases, C-terminal domain"/>
    <property type="match status" value="1"/>
</dbReference>
<evidence type="ECO:0000313" key="2">
    <source>
        <dbReference type="EMBL" id="ACI17459.1"/>
    </source>
</evidence>
<dbReference type="PANTHER" id="PTHR21197">
    <property type="entry name" value="UDP-GALACTOPYRANOSE MUTASE"/>
    <property type="match status" value="1"/>
</dbReference>
<dbReference type="PANTHER" id="PTHR21197:SF0">
    <property type="entry name" value="UDP-GALACTOPYRANOSE MUTASE"/>
    <property type="match status" value="1"/>
</dbReference>
<organism evidence="2 3">
    <name type="scientific">Coprothermobacter proteolyticus (strain ATCC 35245 / DSM 5265 / OCM 4 / BT)</name>
    <dbReference type="NCBI Taxonomy" id="309798"/>
    <lineage>
        <taxon>Bacteria</taxon>
        <taxon>Pseudomonadati</taxon>
        <taxon>Coprothermobacterota</taxon>
        <taxon>Coprothermobacteria</taxon>
        <taxon>Coprothermobacterales</taxon>
        <taxon>Coprothermobacteraceae</taxon>
        <taxon>Coprothermobacter</taxon>
    </lineage>
</organism>
<gene>
    <name evidence="2" type="ordered locus">COPRO5265_0434</name>
</gene>
<sequence>MKQWGFKPEQMDADVVGRIPVVLNYDSRYFQDRYQAVPREGYTQMITNMLSNKRIKVMLGTNFMDIAHLQEGKVYIMGQEFRGSVYYTGKVDELAGFVFGLLPYRSFKLQFERINVEYFQDVAQVNYPNQYDFTRITEFKHIQPSESKDTVILKEYPLEHVHGENDPFYPVFNKESRGRYEKYAEFLQQYKQIILVGRLAEYKYYDMDDVVARALDVVEQAMQG</sequence>
<keyword evidence="3" id="KW-1185">Reference proteome</keyword>
<dbReference type="InterPro" id="IPR015899">
    <property type="entry name" value="UDP-GalPyranose_mutase_C"/>
</dbReference>
<name>B5Y7Q2_COPPD</name>
<dbReference type="GO" id="GO:0050660">
    <property type="term" value="F:flavin adenine dinucleotide binding"/>
    <property type="evidence" value="ECO:0007669"/>
    <property type="project" value="TreeGrafter"/>
</dbReference>
<reference evidence="3" key="1">
    <citation type="submission" date="2008-08" db="EMBL/GenBank/DDBJ databases">
        <title>The complete genome sequence of Coprothermobacter proteolyticus strain ATCC 5245 / DSM 5265 / BT.</title>
        <authorList>
            <person name="Dodson R.J."/>
            <person name="Durkin A.S."/>
            <person name="Wu M."/>
            <person name="Eisen J."/>
            <person name="Sutton G."/>
        </authorList>
    </citation>
    <scope>NUCLEOTIDE SEQUENCE [LARGE SCALE GENOMIC DNA]</scope>
    <source>
        <strain evidence="3">ATCC 35245 / DSM 5265 / OCM 4 / BT</strain>
    </source>
</reference>
<dbReference type="GO" id="GO:0005829">
    <property type="term" value="C:cytosol"/>
    <property type="evidence" value="ECO:0007669"/>
    <property type="project" value="TreeGrafter"/>
</dbReference>
<dbReference type="GO" id="GO:0008767">
    <property type="term" value="F:UDP-galactopyranose mutase activity"/>
    <property type="evidence" value="ECO:0007669"/>
    <property type="project" value="InterPro"/>
</dbReference>
<accession>B5Y7Q2</accession>
<evidence type="ECO:0000259" key="1">
    <source>
        <dbReference type="Pfam" id="PF03275"/>
    </source>
</evidence>
<dbReference type="EMBL" id="CP001145">
    <property type="protein sequence ID" value="ACI17459.1"/>
    <property type="molecule type" value="Genomic_DNA"/>
</dbReference>
<dbReference type="Proteomes" id="UP000001732">
    <property type="component" value="Chromosome"/>
</dbReference>
<dbReference type="Pfam" id="PF03275">
    <property type="entry name" value="GLF"/>
    <property type="match status" value="1"/>
</dbReference>